<reference evidence="1 2" key="1">
    <citation type="submission" date="2020-09" db="EMBL/GenBank/DDBJ databases">
        <title>Sinomicrobium weinanense sp. nov., a halophilic bacteria isolated from saline-alkali soil.</title>
        <authorList>
            <person name="Wu P."/>
            <person name="Ren H."/>
            <person name="Mei Y."/>
            <person name="Liang Y."/>
            <person name="Chen Z."/>
        </authorList>
    </citation>
    <scope>NUCLEOTIDE SEQUENCE [LARGE SCALE GENOMIC DNA]</scope>
    <source>
        <strain evidence="1 2">FJxs</strain>
    </source>
</reference>
<comment type="caution">
    <text evidence="1">The sequence shown here is derived from an EMBL/GenBank/DDBJ whole genome shotgun (WGS) entry which is preliminary data.</text>
</comment>
<gene>
    <name evidence="1" type="ORF">IBL28_12825</name>
</gene>
<dbReference type="AlphaFoldDB" id="A0A926Q499"/>
<name>A0A926Q499_9FLAO</name>
<dbReference type="EMBL" id="JACVDC010000038">
    <property type="protein sequence ID" value="MBC9796856.1"/>
    <property type="molecule type" value="Genomic_DNA"/>
</dbReference>
<dbReference type="InterPro" id="IPR046111">
    <property type="entry name" value="DUF6048"/>
</dbReference>
<protein>
    <submittedName>
        <fullName evidence="1">Uncharacterized protein</fullName>
    </submittedName>
</protein>
<evidence type="ECO:0000313" key="1">
    <source>
        <dbReference type="EMBL" id="MBC9796856.1"/>
    </source>
</evidence>
<accession>A0A926Q499</accession>
<dbReference type="RefSeq" id="WP_187965999.1">
    <property type="nucleotide sequence ID" value="NZ_JACVDC010000038.1"/>
</dbReference>
<proteinExistence type="predicted"/>
<evidence type="ECO:0000313" key="2">
    <source>
        <dbReference type="Proteomes" id="UP000653730"/>
    </source>
</evidence>
<keyword evidence="2" id="KW-1185">Reference proteome</keyword>
<sequence length="250" mass="28467">MSRYFISIVFLICCIFRGAAQDNEESKKDSIVYKEKYGLRLGIDLSKPIRSFTSDNYNGLELAGDFRISKNLYIAAELGTEKKTTKETLYTFTTSGSYLKAGIDYNLYENWYGMENLIFAGGRLGVTTFSQDLEEYRIYTTSPYWEENNLPGTDENILGEYSGLNAQWLEVLFGMKVELFNNLYLGGTVRLAYLLNDTPPDAYANLWVPGFQKVTDGSRFGLTFNYTLSYLIPIFKKTKKGVLNKTGTEE</sequence>
<dbReference type="Proteomes" id="UP000653730">
    <property type="component" value="Unassembled WGS sequence"/>
</dbReference>
<dbReference type="Pfam" id="PF19515">
    <property type="entry name" value="DUF6048"/>
    <property type="match status" value="1"/>
</dbReference>
<organism evidence="1 2">
    <name type="scientific">Sinomicrobium weinanense</name>
    <dbReference type="NCBI Taxonomy" id="2842200"/>
    <lineage>
        <taxon>Bacteria</taxon>
        <taxon>Pseudomonadati</taxon>
        <taxon>Bacteroidota</taxon>
        <taxon>Flavobacteriia</taxon>
        <taxon>Flavobacteriales</taxon>
        <taxon>Flavobacteriaceae</taxon>
        <taxon>Sinomicrobium</taxon>
    </lineage>
</organism>